<feature type="compositionally biased region" description="Basic and acidic residues" evidence="1">
    <location>
        <begin position="390"/>
        <end position="438"/>
    </location>
</feature>
<dbReference type="PANTHER" id="PTHR13275:SF4">
    <property type="entry name" value="VACUOLAR PROTEIN SORTING-ASSOCIATED PROTEIN 72 HOMOLOG"/>
    <property type="match status" value="1"/>
</dbReference>
<evidence type="ECO:0000313" key="2">
    <source>
        <dbReference type="EMBL" id="CAE7344072.1"/>
    </source>
</evidence>
<feature type="compositionally biased region" description="Basic residues" evidence="1">
    <location>
        <begin position="540"/>
        <end position="584"/>
    </location>
</feature>
<organism evidence="2 3">
    <name type="scientific">Symbiodinium necroappetens</name>
    <dbReference type="NCBI Taxonomy" id="1628268"/>
    <lineage>
        <taxon>Eukaryota</taxon>
        <taxon>Sar</taxon>
        <taxon>Alveolata</taxon>
        <taxon>Dinophyceae</taxon>
        <taxon>Suessiales</taxon>
        <taxon>Symbiodiniaceae</taxon>
        <taxon>Symbiodinium</taxon>
    </lineage>
</organism>
<dbReference type="PANTHER" id="PTHR13275">
    <property type="entry name" value="YL-1 PROTEIN TRANSCRIPTION FACTOR-LIKE 1"/>
    <property type="match status" value="1"/>
</dbReference>
<feature type="compositionally biased region" description="Acidic residues" evidence="1">
    <location>
        <begin position="472"/>
        <end position="520"/>
    </location>
</feature>
<proteinExistence type="predicted"/>
<name>A0A812PBS7_9DINO</name>
<feature type="compositionally biased region" description="Basic and acidic residues" evidence="1">
    <location>
        <begin position="462"/>
        <end position="471"/>
    </location>
</feature>
<evidence type="ECO:0000256" key="1">
    <source>
        <dbReference type="SAM" id="MobiDB-lite"/>
    </source>
</evidence>
<feature type="compositionally biased region" description="Basic residues" evidence="1">
    <location>
        <begin position="595"/>
        <end position="604"/>
    </location>
</feature>
<feature type="region of interest" description="Disordered" evidence="1">
    <location>
        <begin position="354"/>
        <end position="604"/>
    </location>
</feature>
<feature type="region of interest" description="Disordered" evidence="1">
    <location>
        <begin position="128"/>
        <end position="165"/>
    </location>
</feature>
<dbReference type="OrthoDB" id="438644at2759"/>
<protein>
    <submittedName>
        <fullName evidence="2">Uncharacterized protein</fullName>
    </submittedName>
</protein>
<dbReference type="EMBL" id="CAJNJA010014519">
    <property type="protein sequence ID" value="CAE7344072.1"/>
    <property type="molecule type" value="Genomic_DNA"/>
</dbReference>
<dbReference type="AlphaFoldDB" id="A0A812PBS7"/>
<sequence>MEETPVKDGASQLSQLWEANSTVRRRAATYVMVKLPPSGRIDRACIDLNEEVLEPIIQELGTRVGVDALEEHVFCLYKLMKLALSGPQASALAWSLKRLVSVFKRSIARPHRPRSAVIRKIMTSAGIPVPARAAGDDDDESTDYHEDGDEGEEEEEMEEDPPMDIDLRPEDVVAEKAPDAPLLSLAPPLKKAKTECFEEGSAKAGAGVLVPATPSDSARGARKTAPVPEHRPPTEPIVAPTAVTTVVETATKTHGTPTPPHDGGRAAHKDRMKRLKAIFESGKKAKDEEAGLARSFHVILKLSGDVAECQACGLTGSIDMFNTMECTDNLETQVWDQDSQPPYDPLCKALSFEGAEEGTETSNPAPKDTIPDALISVGSPTRKTAASKKGLKDQEKHEADKGQEKPEACDKGQEKAKVCDKGHKEKAHPPKESLKPEAAEGSLPAKPACMDKIPASMSPDEQVGRPVKETAETDEEEQQEGFEDVEMAEGSEGEGDDDDGEQDLDGEEMEDEEGEESDEDHEMHEMPAKRPAGKIATKAPKAKAKAKGRGKGRGGAKGTPKAKAKAKGKAKAKAKAKSSSKKAPKGTTEDEMKKLKSRKSVAYHKARAEALAAGMSAEEASEIAKEAT</sequence>
<reference evidence="2" key="1">
    <citation type="submission" date="2021-02" db="EMBL/GenBank/DDBJ databases">
        <authorList>
            <person name="Dougan E. K."/>
            <person name="Rhodes N."/>
            <person name="Thang M."/>
            <person name="Chan C."/>
        </authorList>
    </citation>
    <scope>NUCLEOTIDE SEQUENCE</scope>
</reference>
<keyword evidence="3" id="KW-1185">Reference proteome</keyword>
<accession>A0A812PBS7</accession>
<feature type="compositionally biased region" description="Acidic residues" evidence="1">
    <location>
        <begin position="136"/>
        <end position="163"/>
    </location>
</feature>
<feature type="region of interest" description="Disordered" evidence="1">
    <location>
        <begin position="208"/>
        <end position="236"/>
    </location>
</feature>
<evidence type="ECO:0000313" key="3">
    <source>
        <dbReference type="Proteomes" id="UP000601435"/>
    </source>
</evidence>
<gene>
    <name evidence="2" type="ORF">SNEC2469_LOCUS8897</name>
</gene>
<dbReference type="Proteomes" id="UP000601435">
    <property type="component" value="Unassembled WGS sequence"/>
</dbReference>
<dbReference type="GO" id="GO:0005634">
    <property type="term" value="C:nucleus"/>
    <property type="evidence" value="ECO:0007669"/>
    <property type="project" value="TreeGrafter"/>
</dbReference>
<comment type="caution">
    <text evidence="2">The sequence shown here is derived from an EMBL/GenBank/DDBJ whole genome shotgun (WGS) entry which is preliminary data.</text>
</comment>